<name>A0AAE1QNZ5_9SOLA</name>
<evidence type="ECO:0000313" key="2">
    <source>
        <dbReference type="Proteomes" id="UP001291623"/>
    </source>
</evidence>
<dbReference type="AlphaFoldDB" id="A0AAE1QNZ5"/>
<organism evidence="1 2">
    <name type="scientific">Anisodus tanguticus</name>
    <dbReference type="NCBI Taxonomy" id="243964"/>
    <lineage>
        <taxon>Eukaryota</taxon>
        <taxon>Viridiplantae</taxon>
        <taxon>Streptophyta</taxon>
        <taxon>Embryophyta</taxon>
        <taxon>Tracheophyta</taxon>
        <taxon>Spermatophyta</taxon>
        <taxon>Magnoliopsida</taxon>
        <taxon>eudicotyledons</taxon>
        <taxon>Gunneridae</taxon>
        <taxon>Pentapetalae</taxon>
        <taxon>asterids</taxon>
        <taxon>lamiids</taxon>
        <taxon>Solanales</taxon>
        <taxon>Solanaceae</taxon>
        <taxon>Solanoideae</taxon>
        <taxon>Hyoscyameae</taxon>
        <taxon>Anisodus</taxon>
    </lineage>
</organism>
<dbReference type="Pfam" id="PF04078">
    <property type="entry name" value="Rcd1"/>
    <property type="match status" value="1"/>
</dbReference>
<dbReference type="InterPro" id="IPR011989">
    <property type="entry name" value="ARM-like"/>
</dbReference>
<reference evidence="1" key="1">
    <citation type="submission" date="2023-12" db="EMBL/GenBank/DDBJ databases">
        <title>Genome assembly of Anisodus tanguticus.</title>
        <authorList>
            <person name="Wang Y.-J."/>
        </authorList>
    </citation>
    <scope>NUCLEOTIDE SEQUENCE</scope>
    <source>
        <strain evidence="1">KB-2021</strain>
        <tissue evidence="1">Leaf</tissue>
    </source>
</reference>
<dbReference type="PANTHER" id="PTHR12262">
    <property type="entry name" value="CCR4-NOT TRANSCRIPTION COMPLEX SUBUNIT 9"/>
    <property type="match status" value="1"/>
</dbReference>
<protein>
    <recommendedName>
        <fullName evidence="3">Cell differentiation protein RQCD1 homolog</fullName>
    </recommendedName>
</protein>
<comment type="caution">
    <text evidence="1">The sequence shown here is derived from an EMBL/GenBank/DDBJ whole genome shotgun (WGS) entry which is preliminary data.</text>
</comment>
<dbReference type="Gene3D" id="1.25.10.10">
    <property type="entry name" value="Leucine-rich Repeat Variant"/>
    <property type="match status" value="1"/>
</dbReference>
<evidence type="ECO:0000313" key="1">
    <source>
        <dbReference type="EMBL" id="KAK4336913.1"/>
    </source>
</evidence>
<dbReference type="GO" id="GO:0030014">
    <property type="term" value="C:CCR4-NOT complex"/>
    <property type="evidence" value="ECO:0007669"/>
    <property type="project" value="InterPro"/>
</dbReference>
<keyword evidence="2" id="KW-1185">Reference proteome</keyword>
<gene>
    <name evidence="1" type="ORF">RND71_044025</name>
</gene>
<evidence type="ECO:0008006" key="3">
    <source>
        <dbReference type="Google" id="ProtNLM"/>
    </source>
</evidence>
<dbReference type="EMBL" id="JAVYJV010000077">
    <property type="protein sequence ID" value="KAK4336913.1"/>
    <property type="molecule type" value="Genomic_DNA"/>
</dbReference>
<dbReference type="GO" id="GO:0006402">
    <property type="term" value="P:mRNA catabolic process"/>
    <property type="evidence" value="ECO:0007669"/>
    <property type="project" value="InterPro"/>
</dbReference>
<dbReference type="InterPro" id="IPR007216">
    <property type="entry name" value="CNOT9"/>
</dbReference>
<accession>A0AAE1QNZ5</accession>
<dbReference type="Proteomes" id="UP001291623">
    <property type="component" value="Unassembled WGS sequence"/>
</dbReference>
<sequence length="148" mass="16780">MANLNSINVTSVTQAQQQQNPSIAQVNNNVSTINQLNVNQQQNQQTQVDREKIYQWINELTNAETRENALLELSKKREVVPDLAILLWYSFGSITALLQEIITVYPILSPSSLSPHQSNRVCNALALLQCVASHNDTHKQVDQKMRRE</sequence>
<proteinExistence type="predicted"/>